<evidence type="ECO:0000313" key="2">
    <source>
        <dbReference type="Proteomes" id="UP000230233"/>
    </source>
</evidence>
<proteinExistence type="predicted"/>
<gene>
    <name evidence="1" type="primary">Cnig_chr_V.g17347</name>
    <name evidence="1" type="ORF">B9Z55_017347</name>
</gene>
<dbReference type="GO" id="GO:0030041">
    <property type="term" value="P:actin filament polymerization"/>
    <property type="evidence" value="ECO:0007669"/>
    <property type="project" value="TreeGrafter"/>
</dbReference>
<evidence type="ECO:0000313" key="1">
    <source>
        <dbReference type="EMBL" id="PIC23763.1"/>
    </source>
</evidence>
<dbReference type="OrthoDB" id="5787463at2759"/>
<comment type="caution">
    <text evidence="1">The sequence shown here is derived from an EMBL/GenBank/DDBJ whole genome shotgun (WGS) entry which is preliminary data.</text>
</comment>
<dbReference type="Gene3D" id="2.80.10.50">
    <property type="match status" value="1"/>
</dbReference>
<accession>A0A2G5T9A8</accession>
<protein>
    <submittedName>
        <fullName evidence="1">Uncharacterized protein</fullName>
    </submittedName>
</protein>
<dbReference type="CDD" id="cd00257">
    <property type="entry name" value="beta-trefoil_FSCN-like"/>
    <property type="match status" value="1"/>
</dbReference>
<sequence>METLIMGNMSNKQVANGNTVHINMKQAQALKENPNVHQKSDEFGGKSPCQVAQLALAAPEEDTFDLIIRFVRVSNADEISRVCDVSGLPVQAKNEAISEFHNGNLDRCATILTEAAKQKLRESTRELSGDAGGKRMIKSDHGTYLRAYDGEWKVDLMRGNPQAWEHWYVEDWGCKVVFKAIHSPGRFLRALPGGNVDLVPTHPNECPALLWKPFKNPDGTWSFLSTYGTWLSGHENGSVCCQWECKSWEKFTLPWW</sequence>
<dbReference type="GO" id="GO:0015629">
    <property type="term" value="C:actin cytoskeleton"/>
    <property type="evidence" value="ECO:0007669"/>
    <property type="project" value="TreeGrafter"/>
</dbReference>
<organism evidence="1 2">
    <name type="scientific">Caenorhabditis nigoni</name>
    <dbReference type="NCBI Taxonomy" id="1611254"/>
    <lineage>
        <taxon>Eukaryota</taxon>
        <taxon>Metazoa</taxon>
        <taxon>Ecdysozoa</taxon>
        <taxon>Nematoda</taxon>
        <taxon>Chromadorea</taxon>
        <taxon>Rhabditida</taxon>
        <taxon>Rhabditina</taxon>
        <taxon>Rhabditomorpha</taxon>
        <taxon>Rhabditoidea</taxon>
        <taxon>Rhabditidae</taxon>
        <taxon>Peloderinae</taxon>
        <taxon>Caenorhabditis</taxon>
    </lineage>
</organism>
<dbReference type="STRING" id="1611254.A0A2G5T9A8"/>
<dbReference type="InterPro" id="IPR008999">
    <property type="entry name" value="Actin-crosslinking"/>
</dbReference>
<dbReference type="InterPro" id="IPR052883">
    <property type="entry name" value="Hisactophilin"/>
</dbReference>
<dbReference type="EMBL" id="PDUG01000005">
    <property type="protein sequence ID" value="PIC23763.1"/>
    <property type="molecule type" value="Genomic_DNA"/>
</dbReference>
<dbReference type="AlphaFoldDB" id="A0A2G5T9A8"/>
<dbReference type="GO" id="GO:0051015">
    <property type="term" value="F:actin filament binding"/>
    <property type="evidence" value="ECO:0007669"/>
    <property type="project" value="TreeGrafter"/>
</dbReference>
<dbReference type="PANTHER" id="PTHR33351">
    <property type="entry name" value="HISACTOPHILIN-1-RELATED"/>
    <property type="match status" value="1"/>
</dbReference>
<dbReference type="PANTHER" id="PTHR33351:SF1">
    <property type="entry name" value="IG-LIKE DOMAIN-CONTAINING PROTEIN-RELATED"/>
    <property type="match status" value="1"/>
</dbReference>
<name>A0A2G5T9A8_9PELO</name>
<keyword evidence="2" id="KW-1185">Reference proteome</keyword>
<dbReference type="Proteomes" id="UP000230233">
    <property type="component" value="Chromosome V"/>
</dbReference>
<dbReference type="SUPFAM" id="SSF50405">
    <property type="entry name" value="Actin-crosslinking proteins"/>
    <property type="match status" value="1"/>
</dbReference>
<reference evidence="2" key="1">
    <citation type="submission" date="2017-10" db="EMBL/GenBank/DDBJ databases">
        <title>Rapid genome shrinkage in a self-fertile nematode reveals novel sperm competition proteins.</title>
        <authorList>
            <person name="Yin D."/>
            <person name="Schwarz E.M."/>
            <person name="Thomas C.G."/>
            <person name="Felde R.L."/>
            <person name="Korf I.F."/>
            <person name="Cutter A.D."/>
            <person name="Schartner C.M."/>
            <person name="Ralston E.J."/>
            <person name="Meyer B.J."/>
            <person name="Haag E.S."/>
        </authorList>
    </citation>
    <scope>NUCLEOTIDE SEQUENCE [LARGE SCALE GENOMIC DNA]</scope>
    <source>
        <strain evidence="2">JU1422</strain>
    </source>
</reference>